<gene>
    <name evidence="2" type="ORF">OSTQU699_LOCUS7284</name>
</gene>
<protein>
    <recommendedName>
        <fullName evidence="1">NECAP PHear domain-containing protein</fullName>
    </recommendedName>
</protein>
<reference evidence="2" key="1">
    <citation type="submission" date="2020-12" db="EMBL/GenBank/DDBJ databases">
        <authorList>
            <person name="Iha C."/>
        </authorList>
    </citation>
    <scope>NUCLEOTIDE SEQUENCE</scope>
</reference>
<proteinExistence type="predicted"/>
<sequence>MFVPLAAGEEYAQCPVPNDKQVSTAIEPVVDSSRYFVLKVVDRASGRHAFVGLGFSGVVGVCYPIL</sequence>
<feature type="domain" description="NECAP PHear" evidence="1">
    <location>
        <begin position="7"/>
        <end position="56"/>
    </location>
</feature>
<name>A0A8S1JDZ3_9CHLO</name>
<dbReference type="PANTHER" id="PTHR12847:SF9">
    <property type="entry name" value="NECAP-LIKE PROTEIN CG9132"/>
    <property type="match status" value="1"/>
</dbReference>
<dbReference type="EMBL" id="CAJHUC010001660">
    <property type="protein sequence ID" value="CAD7701927.1"/>
    <property type="molecule type" value="Genomic_DNA"/>
</dbReference>
<accession>A0A8S1JDZ3</accession>
<evidence type="ECO:0000313" key="2">
    <source>
        <dbReference type="EMBL" id="CAD7701927.1"/>
    </source>
</evidence>
<dbReference type="SUPFAM" id="SSF50729">
    <property type="entry name" value="PH domain-like"/>
    <property type="match status" value="1"/>
</dbReference>
<dbReference type="Gene3D" id="2.30.29.30">
    <property type="entry name" value="Pleckstrin-homology domain (PH domain)/Phosphotyrosine-binding domain (PTB)"/>
    <property type="match status" value="1"/>
</dbReference>
<dbReference type="AlphaFoldDB" id="A0A8S1JDZ3"/>
<dbReference type="OrthoDB" id="10265489at2759"/>
<evidence type="ECO:0000259" key="1">
    <source>
        <dbReference type="Pfam" id="PF07933"/>
    </source>
</evidence>
<dbReference type="GO" id="GO:0030125">
    <property type="term" value="C:clathrin vesicle coat"/>
    <property type="evidence" value="ECO:0007669"/>
    <property type="project" value="TreeGrafter"/>
</dbReference>
<dbReference type="PANTHER" id="PTHR12847">
    <property type="entry name" value="ATP-BINDING CASSETTE ABC TRANSPORTER-RELATED"/>
    <property type="match status" value="1"/>
</dbReference>
<dbReference type="InterPro" id="IPR011993">
    <property type="entry name" value="PH-like_dom_sf"/>
</dbReference>
<dbReference type="Pfam" id="PF07933">
    <property type="entry name" value="DUF1681"/>
    <property type="match status" value="1"/>
</dbReference>
<organism evidence="2 3">
    <name type="scientific">Ostreobium quekettii</name>
    <dbReference type="NCBI Taxonomy" id="121088"/>
    <lineage>
        <taxon>Eukaryota</taxon>
        <taxon>Viridiplantae</taxon>
        <taxon>Chlorophyta</taxon>
        <taxon>core chlorophytes</taxon>
        <taxon>Ulvophyceae</taxon>
        <taxon>TCBD clade</taxon>
        <taxon>Bryopsidales</taxon>
        <taxon>Ostreobineae</taxon>
        <taxon>Ostreobiaceae</taxon>
        <taxon>Ostreobium</taxon>
    </lineage>
</organism>
<evidence type="ECO:0000313" key="3">
    <source>
        <dbReference type="Proteomes" id="UP000708148"/>
    </source>
</evidence>
<dbReference type="GO" id="GO:0006897">
    <property type="term" value="P:endocytosis"/>
    <property type="evidence" value="ECO:0007669"/>
    <property type="project" value="InterPro"/>
</dbReference>
<dbReference type="InterPro" id="IPR012466">
    <property type="entry name" value="NECAP_PHear"/>
</dbReference>
<keyword evidence="3" id="KW-1185">Reference proteome</keyword>
<dbReference type="Proteomes" id="UP000708148">
    <property type="component" value="Unassembled WGS sequence"/>
</dbReference>
<comment type="caution">
    <text evidence="2">The sequence shown here is derived from an EMBL/GenBank/DDBJ whole genome shotgun (WGS) entry which is preliminary data.</text>
</comment>